<comment type="caution">
    <text evidence="6">The sequence shown here is derived from an EMBL/GenBank/DDBJ whole genome shotgun (WGS) entry which is preliminary data.</text>
</comment>
<dbReference type="InterPro" id="IPR000504">
    <property type="entry name" value="RRM_dom"/>
</dbReference>
<dbReference type="PROSITE" id="PS50102">
    <property type="entry name" value="RRM"/>
    <property type="match status" value="1"/>
</dbReference>
<dbReference type="InterPro" id="IPR012677">
    <property type="entry name" value="Nucleotide-bd_a/b_plait_sf"/>
</dbReference>
<dbReference type="Proteomes" id="UP001642405">
    <property type="component" value="Unassembled WGS sequence"/>
</dbReference>
<dbReference type="PANTHER" id="PTHR45735:SF2">
    <property type="entry name" value="CLEAVAGE STIMULATION FACTOR SUBUNIT 2"/>
    <property type="match status" value="1"/>
</dbReference>
<dbReference type="SMART" id="SM00360">
    <property type="entry name" value="RRM"/>
    <property type="match status" value="1"/>
</dbReference>
<evidence type="ECO:0000256" key="4">
    <source>
        <dbReference type="SAM" id="MobiDB-lite"/>
    </source>
</evidence>
<dbReference type="CDD" id="cd12398">
    <property type="entry name" value="RRM_CSTF2_RNA15_like"/>
    <property type="match status" value="1"/>
</dbReference>
<feature type="compositionally biased region" description="Gly residues" evidence="4">
    <location>
        <begin position="94"/>
        <end position="109"/>
    </location>
</feature>
<dbReference type="PANTHER" id="PTHR45735">
    <property type="entry name" value="CLEAVAGE STIMULATION FACTOR SUBUNIT 2"/>
    <property type="match status" value="1"/>
</dbReference>
<keyword evidence="2" id="KW-0539">Nucleus</keyword>
<dbReference type="Gene3D" id="1.10.20.70">
    <property type="entry name" value="Transcription termination and cleavage factor, C-terminal domain"/>
    <property type="match status" value="1"/>
</dbReference>
<evidence type="ECO:0000256" key="1">
    <source>
        <dbReference type="ARBA" id="ARBA00004123"/>
    </source>
</evidence>
<sequence length="316" mass="32444">MSRQPSKIVFVGNIPYGLSEEQISDIFSSAGRVVSFRLVYDRENGKPKGFGFAEYPDPDSAASAVRNLNDYDVMGRKLRVDFSNEGHDEDMPAGMGGGGGGGGSNGGGLASVPMAHGNSSSGVAPGGVTSGGGGSGSGLPPLPPGKDIPPGASATDEISRVLRTLPPTQLLDVLTQMKTLATNEPARATELLAQAPQLAYAVFQALLLMDLVSPEAIQAVMETATTPLPPLQQLQHQQGAIPPQPVAAAAAGYGYAPELAPPVAAPPPPAPVAAAPAPDDLIKQVLELPQSVVDQLPEAERTQLMAVRMQYGGGAR</sequence>
<evidence type="ECO:0000256" key="3">
    <source>
        <dbReference type="PROSITE-ProRule" id="PRU00176"/>
    </source>
</evidence>
<dbReference type="Pfam" id="PF14304">
    <property type="entry name" value="CSTF_C"/>
    <property type="match status" value="1"/>
</dbReference>
<dbReference type="SUPFAM" id="SSF54928">
    <property type="entry name" value="RNA-binding domain, RBD"/>
    <property type="match status" value="1"/>
</dbReference>
<evidence type="ECO:0000256" key="2">
    <source>
        <dbReference type="ARBA" id="ARBA00023242"/>
    </source>
</evidence>
<dbReference type="EMBL" id="CAWUHB010000033">
    <property type="protein sequence ID" value="CAK7225571.1"/>
    <property type="molecule type" value="Genomic_DNA"/>
</dbReference>
<dbReference type="InterPro" id="IPR026896">
    <property type="entry name" value="CSTF_C"/>
</dbReference>
<keyword evidence="3" id="KW-0694">RNA-binding</keyword>
<protein>
    <recommendedName>
        <fullName evidence="5">RRM domain-containing protein</fullName>
    </recommendedName>
</protein>
<proteinExistence type="predicted"/>
<evidence type="ECO:0000259" key="5">
    <source>
        <dbReference type="PROSITE" id="PS50102"/>
    </source>
</evidence>
<dbReference type="InterPro" id="IPR025742">
    <property type="entry name" value="CSTF2_hinge"/>
</dbReference>
<dbReference type="InterPro" id="IPR038192">
    <property type="entry name" value="CSTF_C_sf"/>
</dbReference>
<evidence type="ECO:0000313" key="6">
    <source>
        <dbReference type="EMBL" id="CAK7225571.1"/>
    </source>
</evidence>
<dbReference type="Pfam" id="PF00076">
    <property type="entry name" value="RRM_1"/>
    <property type="match status" value="1"/>
</dbReference>
<evidence type="ECO:0000313" key="7">
    <source>
        <dbReference type="Proteomes" id="UP001642405"/>
    </source>
</evidence>
<reference evidence="6 7" key="1">
    <citation type="submission" date="2024-01" db="EMBL/GenBank/DDBJ databases">
        <authorList>
            <person name="Allen C."/>
            <person name="Tagirdzhanova G."/>
        </authorList>
    </citation>
    <scope>NUCLEOTIDE SEQUENCE [LARGE SCALE GENOMIC DNA]</scope>
</reference>
<gene>
    <name evidence="6" type="ORF">SCUCBS95973_005911</name>
</gene>
<dbReference type="Pfam" id="PF14327">
    <property type="entry name" value="CSTF2_hinge"/>
    <property type="match status" value="1"/>
</dbReference>
<dbReference type="Gene3D" id="3.30.70.330">
    <property type="match status" value="1"/>
</dbReference>
<dbReference type="InterPro" id="IPR035979">
    <property type="entry name" value="RBD_domain_sf"/>
</dbReference>
<comment type="subcellular location">
    <subcellularLocation>
        <location evidence="1">Nucleus</location>
    </subcellularLocation>
</comment>
<keyword evidence="7" id="KW-1185">Reference proteome</keyword>
<organism evidence="6 7">
    <name type="scientific">Sporothrix curviconia</name>
    <dbReference type="NCBI Taxonomy" id="1260050"/>
    <lineage>
        <taxon>Eukaryota</taxon>
        <taxon>Fungi</taxon>
        <taxon>Dikarya</taxon>
        <taxon>Ascomycota</taxon>
        <taxon>Pezizomycotina</taxon>
        <taxon>Sordariomycetes</taxon>
        <taxon>Sordariomycetidae</taxon>
        <taxon>Ophiostomatales</taxon>
        <taxon>Ophiostomataceae</taxon>
        <taxon>Sporothrix</taxon>
    </lineage>
</organism>
<feature type="compositionally biased region" description="Gly residues" evidence="4">
    <location>
        <begin position="124"/>
        <end position="137"/>
    </location>
</feature>
<accession>A0ABP0C1S8</accession>
<dbReference type="Gene3D" id="1.25.40.630">
    <property type="match status" value="1"/>
</dbReference>
<name>A0ABP0C1S8_9PEZI</name>
<feature type="domain" description="RRM" evidence="5">
    <location>
        <begin position="7"/>
        <end position="85"/>
    </location>
</feature>
<feature type="region of interest" description="Disordered" evidence="4">
    <location>
        <begin position="83"/>
        <end position="153"/>
    </location>
</feature>